<dbReference type="AlphaFoldDB" id="A0A2P8G8A4"/>
<comment type="caution">
    <text evidence="3">The sequence shown here is derived from an EMBL/GenBank/DDBJ whole genome shotgun (WGS) entry which is preliminary data.</text>
</comment>
<keyword evidence="1" id="KW-0472">Membrane</keyword>
<organism evidence="3 4">
    <name type="scientific">Dyadobacter jiangsuensis</name>
    <dbReference type="NCBI Taxonomy" id="1591085"/>
    <lineage>
        <taxon>Bacteria</taxon>
        <taxon>Pseudomonadati</taxon>
        <taxon>Bacteroidota</taxon>
        <taxon>Cytophagia</taxon>
        <taxon>Cytophagales</taxon>
        <taxon>Spirosomataceae</taxon>
        <taxon>Dyadobacter</taxon>
    </lineage>
</organism>
<feature type="transmembrane region" description="Helical" evidence="1">
    <location>
        <begin position="266"/>
        <end position="285"/>
    </location>
</feature>
<reference evidence="3 4" key="1">
    <citation type="submission" date="2018-03" db="EMBL/GenBank/DDBJ databases">
        <title>Genomic Encyclopedia of Archaeal and Bacterial Type Strains, Phase II (KMG-II): from individual species to whole genera.</title>
        <authorList>
            <person name="Goeker M."/>
        </authorList>
    </citation>
    <scope>NUCLEOTIDE SEQUENCE [LARGE SCALE GENOMIC DNA]</scope>
    <source>
        <strain evidence="3 4">DSM 29057</strain>
    </source>
</reference>
<feature type="transmembrane region" description="Helical" evidence="1">
    <location>
        <begin position="41"/>
        <end position="59"/>
    </location>
</feature>
<keyword evidence="4" id="KW-1185">Reference proteome</keyword>
<proteinExistence type="predicted"/>
<dbReference type="OrthoDB" id="650263at2"/>
<dbReference type="Proteomes" id="UP000241964">
    <property type="component" value="Unassembled WGS sequence"/>
</dbReference>
<dbReference type="RefSeq" id="WP_106595102.1">
    <property type="nucleotide sequence ID" value="NZ_PYAS01000004.1"/>
</dbReference>
<protein>
    <submittedName>
        <fullName evidence="3">Putative membrane protein DUF2157</fullName>
    </submittedName>
</protein>
<feature type="transmembrane region" description="Helical" evidence="1">
    <location>
        <begin position="217"/>
        <end position="236"/>
    </location>
</feature>
<dbReference type="InterPro" id="IPR018677">
    <property type="entry name" value="DUF2157"/>
</dbReference>
<dbReference type="Pfam" id="PF09925">
    <property type="entry name" value="DUF2157"/>
    <property type="match status" value="1"/>
</dbReference>
<evidence type="ECO:0000313" key="4">
    <source>
        <dbReference type="Proteomes" id="UP000241964"/>
    </source>
</evidence>
<feature type="transmembrane region" description="Helical" evidence="1">
    <location>
        <begin position="291"/>
        <end position="312"/>
    </location>
</feature>
<sequence length="322" mass="35627">MTPKSILNSLASKGIISDQQADAIASFEGEKAFSIHWELRSILYLGILFFSSGTGILIYENIDTIGHQAIIAAIALITAACFYYTYKNSLPYSREKVENPNKLIDYVLLLGCSTFLALEGYLQYQYNLFGTRYGLAVIIPTIIFFLCAYRFDHRGALSMAITGLASWLGLTIAPLSVLASNDFSDGKLIIPAIALGCILTAVGWISEEQNIKKHFAFTYMLMGGNLACIAAQIGLFSESAKVIYFFIGLGLCYFFVRRARQAHSLVFLLMGTVYGYCIITYSIFTSLGIDAALGLGIFYFLFSSVGVIYFLLNFKRFLGIKK</sequence>
<accession>A0A2P8G8A4</accession>
<name>A0A2P8G8A4_9BACT</name>
<feature type="domain" description="DUF2157" evidence="2">
    <location>
        <begin position="10"/>
        <end position="155"/>
    </location>
</feature>
<feature type="transmembrane region" description="Helical" evidence="1">
    <location>
        <begin position="156"/>
        <end position="176"/>
    </location>
</feature>
<gene>
    <name evidence="3" type="ORF">CLV60_104139</name>
</gene>
<evidence type="ECO:0000256" key="1">
    <source>
        <dbReference type="SAM" id="Phobius"/>
    </source>
</evidence>
<feature type="transmembrane region" description="Helical" evidence="1">
    <location>
        <begin position="106"/>
        <end position="124"/>
    </location>
</feature>
<evidence type="ECO:0000259" key="2">
    <source>
        <dbReference type="Pfam" id="PF09925"/>
    </source>
</evidence>
<keyword evidence="1" id="KW-1133">Transmembrane helix</keyword>
<feature type="transmembrane region" description="Helical" evidence="1">
    <location>
        <begin position="130"/>
        <end position="149"/>
    </location>
</feature>
<feature type="transmembrane region" description="Helical" evidence="1">
    <location>
        <begin position="242"/>
        <end position="259"/>
    </location>
</feature>
<feature type="transmembrane region" description="Helical" evidence="1">
    <location>
        <begin position="65"/>
        <end position="86"/>
    </location>
</feature>
<feature type="transmembrane region" description="Helical" evidence="1">
    <location>
        <begin position="188"/>
        <end position="205"/>
    </location>
</feature>
<keyword evidence="1" id="KW-0812">Transmembrane</keyword>
<dbReference type="EMBL" id="PYAS01000004">
    <property type="protein sequence ID" value="PSL30197.1"/>
    <property type="molecule type" value="Genomic_DNA"/>
</dbReference>
<evidence type="ECO:0000313" key="3">
    <source>
        <dbReference type="EMBL" id="PSL30197.1"/>
    </source>
</evidence>